<dbReference type="PANTHER" id="PTHR43130:SF3">
    <property type="entry name" value="HTH-TYPE TRANSCRIPTIONAL REGULATOR RV1931C"/>
    <property type="match status" value="1"/>
</dbReference>
<keyword evidence="2" id="KW-1185">Reference proteome</keyword>
<evidence type="ECO:0008006" key="3">
    <source>
        <dbReference type="Google" id="ProtNLM"/>
    </source>
</evidence>
<dbReference type="AlphaFoldDB" id="A0AAJ0D6P0"/>
<protein>
    <recommendedName>
        <fullName evidence="3">DJ-1/PfpI domain-containing protein</fullName>
    </recommendedName>
</protein>
<sequence length="211" mass="23127">MQHQPMHVLLLAFQGLNTLDLNGPIEVLGSSAIAEEKYFTITVAAADEITEAFEHVLIKREISFAELLDNKGKLLSKYDMLIVPGGPPQNVQKVIDAGDEGLMAVIRGWVDAANEDKRQRWLMSICTGSGFLVASERGAEQTEVVRKRWVDAGKIDAYTRLVTSGGVSCGIDCVLWMVGELIGMEKAVKIATVMDYNWEFGSVPVTQGQII</sequence>
<dbReference type="Proteomes" id="UP001271007">
    <property type="component" value="Unassembled WGS sequence"/>
</dbReference>
<dbReference type="InterPro" id="IPR029062">
    <property type="entry name" value="Class_I_gatase-like"/>
</dbReference>
<name>A0AAJ0D6P0_9PEZI</name>
<dbReference type="Gene3D" id="3.40.50.880">
    <property type="match status" value="1"/>
</dbReference>
<dbReference type="EMBL" id="JAWDJX010000063">
    <property type="protein sequence ID" value="KAK3047367.1"/>
    <property type="molecule type" value="Genomic_DNA"/>
</dbReference>
<evidence type="ECO:0000313" key="1">
    <source>
        <dbReference type="EMBL" id="KAK3047367.1"/>
    </source>
</evidence>
<proteinExistence type="predicted"/>
<reference evidence="1" key="1">
    <citation type="submission" date="2023-04" db="EMBL/GenBank/DDBJ databases">
        <title>Black Yeasts Isolated from many extreme environments.</title>
        <authorList>
            <person name="Coleine C."/>
            <person name="Stajich J.E."/>
            <person name="Selbmann L."/>
        </authorList>
    </citation>
    <scope>NUCLEOTIDE SEQUENCE</scope>
    <source>
        <strain evidence="1">CCFEE 5312</strain>
    </source>
</reference>
<evidence type="ECO:0000313" key="2">
    <source>
        <dbReference type="Proteomes" id="UP001271007"/>
    </source>
</evidence>
<accession>A0AAJ0D6P0</accession>
<dbReference type="InterPro" id="IPR052158">
    <property type="entry name" value="INH-QAR"/>
</dbReference>
<organism evidence="1 2">
    <name type="scientific">Extremus antarcticus</name>
    <dbReference type="NCBI Taxonomy" id="702011"/>
    <lineage>
        <taxon>Eukaryota</taxon>
        <taxon>Fungi</taxon>
        <taxon>Dikarya</taxon>
        <taxon>Ascomycota</taxon>
        <taxon>Pezizomycotina</taxon>
        <taxon>Dothideomycetes</taxon>
        <taxon>Dothideomycetidae</taxon>
        <taxon>Mycosphaerellales</taxon>
        <taxon>Extremaceae</taxon>
        <taxon>Extremus</taxon>
    </lineage>
</organism>
<comment type="caution">
    <text evidence="1">The sequence shown here is derived from an EMBL/GenBank/DDBJ whole genome shotgun (WGS) entry which is preliminary data.</text>
</comment>
<dbReference type="PANTHER" id="PTHR43130">
    <property type="entry name" value="ARAC-FAMILY TRANSCRIPTIONAL REGULATOR"/>
    <property type="match status" value="1"/>
</dbReference>
<gene>
    <name evidence="1" type="ORF">LTR09_011239</name>
</gene>
<dbReference type="SUPFAM" id="SSF52317">
    <property type="entry name" value="Class I glutamine amidotransferase-like"/>
    <property type="match status" value="1"/>
</dbReference>